<comment type="caution">
    <text evidence="6">The sequence shown here is derived from an EMBL/GenBank/DDBJ whole genome shotgun (WGS) entry which is preliminary data.</text>
</comment>
<keyword evidence="3" id="KW-0831">Ubiquinone biosynthesis</keyword>
<keyword evidence="4" id="KW-0949">S-adenosyl-L-methionine</keyword>
<gene>
    <name evidence="6" type="primary">ubiG</name>
    <name evidence="6" type="ORF">D5R40_28875</name>
</gene>
<dbReference type="SUPFAM" id="SSF53335">
    <property type="entry name" value="S-adenosyl-L-methionine-dependent methyltransferases"/>
    <property type="match status" value="1"/>
</dbReference>
<dbReference type="Gene3D" id="3.40.50.150">
    <property type="entry name" value="Vaccinia Virus protein VP39"/>
    <property type="match status" value="1"/>
</dbReference>
<dbReference type="CDD" id="cd02440">
    <property type="entry name" value="AdoMet_MTases"/>
    <property type="match status" value="1"/>
</dbReference>
<keyword evidence="1 6" id="KW-0489">Methyltransferase</keyword>
<keyword evidence="6" id="KW-0830">Ubiquinone</keyword>
<dbReference type="Proteomes" id="UP000269154">
    <property type="component" value="Unassembled WGS sequence"/>
</dbReference>
<evidence type="ECO:0000259" key="5">
    <source>
        <dbReference type="Pfam" id="PF08241"/>
    </source>
</evidence>
<dbReference type="InterPro" id="IPR029063">
    <property type="entry name" value="SAM-dependent_MTases_sf"/>
</dbReference>
<dbReference type="Pfam" id="PF08241">
    <property type="entry name" value="Methyltransf_11"/>
    <property type="match status" value="1"/>
</dbReference>
<feature type="domain" description="Methyltransferase type 11" evidence="5">
    <location>
        <begin position="50"/>
        <end position="144"/>
    </location>
</feature>
<dbReference type="EMBL" id="RCBY01000290">
    <property type="protein sequence ID" value="RQH25946.1"/>
    <property type="molecule type" value="Genomic_DNA"/>
</dbReference>
<dbReference type="InterPro" id="IPR013216">
    <property type="entry name" value="Methyltransf_11"/>
</dbReference>
<organism evidence="6 7">
    <name type="scientific">Okeania hirsuta</name>
    <dbReference type="NCBI Taxonomy" id="1458930"/>
    <lineage>
        <taxon>Bacteria</taxon>
        <taxon>Bacillati</taxon>
        <taxon>Cyanobacteriota</taxon>
        <taxon>Cyanophyceae</taxon>
        <taxon>Oscillatoriophycideae</taxon>
        <taxon>Oscillatoriales</taxon>
        <taxon>Microcoleaceae</taxon>
        <taxon>Okeania</taxon>
    </lineage>
</organism>
<proteinExistence type="predicted"/>
<reference evidence="6 7" key="1">
    <citation type="journal article" date="2018" name="ACS Chem. Biol.">
        <title>Ketoreductase domain dysfunction expands chemodiversity: malyngamide biosynthesis in the cyanobacterium Okeania hirsuta.</title>
        <authorList>
            <person name="Moss N.A."/>
            <person name="Leao T."/>
            <person name="Rankin M."/>
            <person name="McCullough T.M."/>
            <person name="Qu P."/>
            <person name="Korobeynikov A."/>
            <person name="Smith J.L."/>
            <person name="Gerwick L."/>
            <person name="Gerwick W.H."/>
        </authorList>
    </citation>
    <scope>NUCLEOTIDE SEQUENCE [LARGE SCALE GENOMIC DNA]</scope>
    <source>
        <strain evidence="6 7">PAB10Feb10-1</strain>
    </source>
</reference>
<name>A0A3N6MR32_9CYAN</name>
<dbReference type="GO" id="GO:0032259">
    <property type="term" value="P:methylation"/>
    <property type="evidence" value="ECO:0007669"/>
    <property type="project" value="UniProtKB-KW"/>
</dbReference>
<evidence type="ECO:0000256" key="2">
    <source>
        <dbReference type="ARBA" id="ARBA00022679"/>
    </source>
</evidence>
<evidence type="ECO:0000256" key="1">
    <source>
        <dbReference type="ARBA" id="ARBA00022603"/>
    </source>
</evidence>
<evidence type="ECO:0000313" key="7">
    <source>
        <dbReference type="Proteomes" id="UP000269154"/>
    </source>
</evidence>
<protein>
    <submittedName>
        <fullName evidence="6">3-demethylubiquinone-9 3-O-methyltransferase</fullName>
    </submittedName>
</protein>
<sequence length="278" mass="32608">MKKNDLEFYDLSANQWWDKNAKIYALYYLNQPRFKFFDRYVPHWQGLKVLDVGCGGGFSCEFMAKRGAIIYGIDSSAKCIEVAQKHSGENSLDINYKIGIAESLPYENNTFDVVICVDVLEHVSDYRQVVSEIYRVLKPGGIFLYDTINRNFQSRFMMIWLMENLLRLIPQGVHNWDKFILPEELKELMLSLDFVEVEMKGFDLFGEIGFVLGELNTLRKNLKFDKSLQIFIRKLIQVWKTNFINYQLYRKTGSFQININDDMSIMYIGKALKNKETP</sequence>
<dbReference type="GO" id="GO:0061542">
    <property type="term" value="F:3-demethylubiquinol 3-O-methyltransferase activity"/>
    <property type="evidence" value="ECO:0007669"/>
    <property type="project" value="InterPro"/>
</dbReference>
<accession>A0A3N6MR32</accession>
<dbReference type="NCBIfam" id="TIGR01983">
    <property type="entry name" value="UbiG"/>
    <property type="match status" value="1"/>
</dbReference>
<dbReference type="GO" id="GO:0010420">
    <property type="term" value="F:polyprenyldihydroxybenzoate methyltransferase activity"/>
    <property type="evidence" value="ECO:0007669"/>
    <property type="project" value="InterPro"/>
</dbReference>
<dbReference type="InterPro" id="IPR010233">
    <property type="entry name" value="UbiG_MeTrfase"/>
</dbReference>
<evidence type="ECO:0000256" key="3">
    <source>
        <dbReference type="ARBA" id="ARBA00022688"/>
    </source>
</evidence>
<evidence type="ECO:0000313" key="6">
    <source>
        <dbReference type="EMBL" id="RQH25946.1"/>
    </source>
</evidence>
<dbReference type="PANTHER" id="PTHR43464">
    <property type="entry name" value="METHYLTRANSFERASE"/>
    <property type="match status" value="1"/>
</dbReference>
<keyword evidence="2 6" id="KW-0808">Transferase</keyword>
<dbReference type="OrthoDB" id="421066at2"/>
<dbReference type="RefSeq" id="WP_124147669.1">
    <property type="nucleotide sequence ID" value="NZ_CAWOKI010000302.1"/>
</dbReference>
<dbReference type="AlphaFoldDB" id="A0A3N6MR32"/>
<keyword evidence="7" id="KW-1185">Reference proteome</keyword>
<evidence type="ECO:0000256" key="4">
    <source>
        <dbReference type="ARBA" id="ARBA00022691"/>
    </source>
</evidence>
<dbReference type="PANTHER" id="PTHR43464:SF19">
    <property type="entry name" value="UBIQUINONE BIOSYNTHESIS O-METHYLTRANSFERASE, MITOCHONDRIAL"/>
    <property type="match status" value="1"/>
</dbReference>